<feature type="domain" description="PCI" evidence="8">
    <location>
        <begin position="231"/>
        <end position="397"/>
    </location>
</feature>
<keyword evidence="7" id="KW-0539">Nucleus</keyword>
<dbReference type="PANTHER" id="PTHR10855:SF2">
    <property type="entry name" value="COP9 SIGNALOSOME COMPLEX SUBUNIT 4"/>
    <property type="match status" value="1"/>
</dbReference>
<comment type="similarity">
    <text evidence="3">Belongs to the CSN4 family.</text>
</comment>
<evidence type="ECO:0000313" key="10">
    <source>
        <dbReference type="Proteomes" id="UP000091820"/>
    </source>
</evidence>
<organism evidence="9 10">
    <name type="scientific">Glossina brevipalpis</name>
    <dbReference type="NCBI Taxonomy" id="37001"/>
    <lineage>
        <taxon>Eukaryota</taxon>
        <taxon>Metazoa</taxon>
        <taxon>Ecdysozoa</taxon>
        <taxon>Arthropoda</taxon>
        <taxon>Hexapoda</taxon>
        <taxon>Insecta</taxon>
        <taxon>Pterygota</taxon>
        <taxon>Neoptera</taxon>
        <taxon>Endopterygota</taxon>
        <taxon>Diptera</taxon>
        <taxon>Brachycera</taxon>
        <taxon>Muscomorpha</taxon>
        <taxon>Hippoboscoidea</taxon>
        <taxon>Glossinidae</taxon>
        <taxon>Glossina</taxon>
    </lineage>
</organism>
<evidence type="ECO:0000256" key="2">
    <source>
        <dbReference type="ARBA" id="ARBA00004496"/>
    </source>
</evidence>
<reference evidence="9" key="2">
    <citation type="submission" date="2020-05" db="UniProtKB">
        <authorList>
            <consortium name="EnsemblMetazoa"/>
        </authorList>
    </citation>
    <scope>IDENTIFICATION</scope>
    <source>
        <strain evidence="9">IAEA</strain>
    </source>
</reference>
<proteinExistence type="inferred from homology"/>
<protein>
    <recommendedName>
        <fullName evidence="4">COP9 signalosome complex subunit 4</fullName>
    </recommendedName>
</protein>
<evidence type="ECO:0000256" key="1">
    <source>
        <dbReference type="ARBA" id="ARBA00004123"/>
    </source>
</evidence>
<dbReference type="InterPro" id="IPR036388">
    <property type="entry name" value="WH-like_DNA-bd_sf"/>
</dbReference>
<accession>A0A1A9WCS6</accession>
<evidence type="ECO:0000256" key="7">
    <source>
        <dbReference type="ARBA" id="ARBA00023242"/>
    </source>
</evidence>
<name>A0A1A9WCS6_9MUSC</name>
<evidence type="ECO:0000313" key="9">
    <source>
        <dbReference type="EnsemblMetazoa" id="GBRI014816-PA"/>
    </source>
</evidence>
<dbReference type="InterPro" id="IPR000717">
    <property type="entry name" value="PCI_dom"/>
</dbReference>
<dbReference type="VEuPathDB" id="VectorBase:GBRI014816"/>
<reference evidence="10" key="1">
    <citation type="submission" date="2014-03" db="EMBL/GenBank/DDBJ databases">
        <authorList>
            <person name="Aksoy S."/>
            <person name="Warren W."/>
            <person name="Wilson R.K."/>
        </authorList>
    </citation>
    <scope>NUCLEOTIDE SEQUENCE [LARGE SCALE GENOMIC DNA]</scope>
    <source>
        <strain evidence="10">IAEA</strain>
    </source>
</reference>
<dbReference type="STRING" id="37001.A0A1A9WCS6"/>
<dbReference type="GO" id="GO:0005829">
    <property type="term" value="C:cytosol"/>
    <property type="evidence" value="ECO:0007669"/>
    <property type="project" value="TreeGrafter"/>
</dbReference>
<dbReference type="PROSITE" id="PS50250">
    <property type="entry name" value="PCI"/>
    <property type="match status" value="1"/>
</dbReference>
<dbReference type="Pfam" id="PF01399">
    <property type="entry name" value="PCI"/>
    <property type="match status" value="1"/>
</dbReference>
<dbReference type="Gene3D" id="1.10.10.10">
    <property type="entry name" value="Winged helix-like DNA-binding domain superfamily/Winged helix DNA-binding domain"/>
    <property type="match status" value="1"/>
</dbReference>
<dbReference type="PANTHER" id="PTHR10855">
    <property type="entry name" value="26S PROTEASOME NON-ATPASE REGULATORY SUBUNIT 12/COP9 SIGNALOSOME COMPLEX SUBUNIT 4"/>
    <property type="match status" value="1"/>
</dbReference>
<dbReference type="GO" id="GO:0008180">
    <property type="term" value="C:COP9 signalosome"/>
    <property type="evidence" value="ECO:0007669"/>
    <property type="project" value="UniProtKB-KW"/>
</dbReference>
<dbReference type="Pfam" id="PF22241">
    <property type="entry name" value="PSMD12-CSN4_N"/>
    <property type="match status" value="1"/>
</dbReference>
<dbReference type="EnsemblMetazoa" id="GBRI014816-RA">
    <property type="protein sequence ID" value="GBRI014816-PA"/>
    <property type="gene ID" value="GBRI014816"/>
</dbReference>
<dbReference type="InterPro" id="IPR054559">
    <property type="entry name" value="PSMD12-CSN4-like_N"/>
</dbReference>
<dbReference type="InterPro" id="IPR036390">
    <property type="entry name" value="WH_DNA-bd_sf"/>
</dbReference>
<keyword evidence="6" id="KW-0736">Signalosome</keyword>
<evidence type="ECO:0000259" key="8">
    <source>
        <dbReference type="PROSITE" id="PS50250"/>
    </source>
</evidence>
<dbReference type="SUPFAM" id="SSF46785">
    <property type="entry name" value="Winged helix' DNA-binding domain"/>
    <property type="match status" value="1"/>
</dbReference>
<dbReference type="InterPro" id="IPR040134">
    <property type="entry name" value="PSMD12/CSN4"/>
</dbReference>
<evidence type="ECO:0000256" key="6">
    <source>
        <dbReference type="ARBA" id="ARBA00022790"/>
    </source>
</evidence>
<sequence length="442" mass="51597">MQFRRSLSRLTKFCLKKVCKGQKFLVSFYNKKMVITLQFTIQRLLNINDFVGPQSEHVERYLYILEQIITNTGYELPETFQVFVTNMINRRINVLVARLVLNELVFQLSQIPDRIAWDLCKFTLVKLQPRIICFEEHVCGILQHMANILERFYLFREAAETLLTVPLERGHRRYAASYKSDTYVKISHLFLEANDVKKAETYISRATLLQADITEKDSITLYKKCYAQVLDRTHKFTEAARRYAELSSDADECMHFLTKAFICTVLSTAGQQRSRILALLVRDKRTKLLPGNALIAKLYYNVIIKQSDLRDFKAMLQPHQKFTTPNGVPFLERSIYEHNLLSVSKIYNNISFVQLGVHLETTRYNAETFAADMIRDGRLNAHINQIGDRLEFKNYQEVSLLDTRIVSICNQLSSIFNKITIENPIWLTQIEAEKETENENKF</sequence>
<comment type="subcellular location">
    <subcellularLocation>
        <location evidence="2">Cytoplasm</location>
    </subcellularLocation>
    <subcellularLocation>
        <location evidence="1">Nucleus</location>
    </subcellularLocation>
</comment>
<evidence type="ECO:0000256" key="4">
    <source>
        <dbReference type="ARBA" id="ARBA00014881"/>
    </source>
</evidence>
<keyword evidence="10" id="KW-1185">Reference proteome</keyword>
<evidence type="ECO:0000256" key="5">
    <source>
        <dbReference type="ARBA" id="ARBA00022490"/>
    </source>
</evidence>
<dbReference type="AlphaFoldDB" id="A0A1A9WCS6"/>
<keyword evidence="5" id="KW-0963">Cytoplasm</keyword>
<dbReference type="SMART" id="SM00088">
    <property type="entry name" value="PINT"/>
    <property type="match status" value="1"/>
</dbReference>
<evidence type="ECO:0000256" key="3">
    <source>
        <dbReference type="ARBA" id="ARBA00010417"/>
    </source>
</evidence>
<dbReference type="Proteomes" id="UP000091820">
    <property type="component" value="Unassembled WGS sequence"/>
</dbReference>